<keyword evidence="6" id="KW-0493">Microtubule</keyword>
<feature type="region of interest" description="Disordered" evidence="11">
    <location>
        <begin position="359"/>
        <end position="424"/>
    </location>
</feature>
<sequence>MESGGRAGLQHQRRRAAGGGGEGGGWVLVEARLQGGAPWGFTLQGGLEHGEPLIISKVEEGGKADRLEQPLLVGDEIIVINDVELTGYRQEAIALVKGSYKTLQLTVRREFDPGYIEEFVTSPPSLPDVPPPSPPPLSSPLSPTTTQQQQQTSSNHSRPCSAVQLRIKNRRTEPASRPHSWHSTKLGDGQPELDPAAMDTMSSAWHHGYHASASTTDLSGGFDSGYLRKSPDQYSSRGSMESLDPPQSSQLHSGPQHQHQLGHHGHGGSHQTYSSCHQLSSARSSNSIDHLHSKRDSAYSSFSTSSSIPEYLASTPSFSPERSYSLETVPQRGGGSGEMQQADIRYIRTVYDAQQGLSQEHELNSTSAAMLRSTDSRGGARPGMNRDLQGSVGGVCYRGSSSGSSSTSSSSSSGGGGAPASNRHSVGPIWGLAASRSSYESLKGAPAPPRRSDSYAATRNHERPNSWSSLDHARSLRSLQKGSWHHSSGPVASAKGSYGAEGQLHTVIEKSPESSPTTKPRQGGGFPQPPSPTGASSAGSPPQSTRLILPTGVYPVPQPEPHYAQMPSSSPGPSGVYPALAKESSRQQQQQQGLQGVAGRDDGTAEGRRDGRMSAMENGYQNSTSSSHQLSSYSASASTQLRTQAHEADRHQHEESNFGPYRPPMKTTGGGSDGQTVAQRPQSHQVAYNQSESRIHTSKGPHSQVYPDQNQDFHLLMQSTPDLRPLSSQGRSDPYPPGHSWGDRSRSMDQSSVHSEPVTSPRLAQGQVHPSHLPVHAQPQAPPTSASQSSPRHFSDSAALQYQQWDHREQDKDREHPLTRLEIALAEVQRCASPESTISGSSHGNSSCSDVTQRPARSLSVLEKVSRFECRERAGKQRSHSTTNPHNKATHLRMTDKGRSTPCGAEDLRNMLERSTKGTKAHRTMSYRGGSSEHMKYRTPADPSSALQRSRSTFQLDGSREGDSSKDFPWRQEIQEILVPMQDTSSNRSYRDSLKDAQSHVLQSISFRRRDLSSSGSSPPPAAPPTVLSTTSHQPPPVPAKYHSLEKKGPKTMPKPQGIVITPQAQPSVTSPHAPKERHVVSPDVRGPDPPALPSVPPVGPPALMRICGRKRLTADQKKRSYSEPENMNEVGVSDPETAALFRRGGETSVADRRKMFELVASRVGGVAPQNPTPRPDLRQVQQDALAEYVERKRGVKREEGGSRSGSRPRSAYIQPDNGNHTASSCYSDTLSLSSTSSMLSLQDSGLDRSFSSGERRTSSTLPPGSDLRSFQSNLFYPGRVTTPRLPVQPPPSSPPGSIFELQTQIQQDLTHEAGISRRSQSSTRDPRPDHERQVAEPQISLGLSKQLNGALQRAGSARRSGKSASAEDLLEQAKDRQISPQHSRSRSSPTAEILNQDFLPGDVRMFGVFISEPGRCVLAADRPADVHVSAVSPQTSQNSVNVFQPAGASIDPGSSQTPVTRRDRQRNSERQRVHSASTLAASVGLPCPFSSPGAQDGAEWPVGEKLSRANLDAISFPEIPGPDGRSSADNKETQTRHSMSDAYMLEESPKDVRRSRAFSLEATGGFSAEDVTPLPHFQLDRRSSGSSPPPPASHPSVRQHLSSLRISESNLCSSVDLQQPPEASKGFQLEDFDEVFLQNPSEIKETNIIEDFPPPPPPVELEPEDEQPIEESPTSELLNNSPRRSSPQPVTSSICPPPPLKPQPSSITSITTSSTIEDNLNLDYQPLLKREKTSEELRVEALARQLVLQDPSMLPLLDTWGGKSTVELMEDIFPNSKLISKSQRRGSTQLEDRIPDGVCDPSQSSDRGKETDLDEDEKDVNTRKVELCEALRSSVAALQREKEALSDELRHHRVLEANIETLVQEKLKTNERDKYSMFIGDLEKIVNLLLSLCSRMSRIDRSLLVLQRDELTVEDAAEEKENLLHKRSLLLRQTDDARELKENLDRRQRVVQSILSGYLSDSQLQDYRRFVSAKPSLLIRQRHLDNLIRQGEEQLTRLAETLPPELAEAHGWSAAFPIPTLCSSPFPSLLPPSLIPGPALPVRTTTVTSL</sequence>
<keyword evidence="3" id="KW-0217">Developmental protein</keyword>
<name>A0A3Q1DEE8_AMPOC</name>
<feature type="compositionally biased region" description="Low complexity" evidence="11">
    <location>
        <begin position="836"/>
        <end position="849"/>
    </location>
</feature>
<feature type="region of interest" description="Disordered" evidence="11">
    <location>
        <begin position="1780"/>
        <end position="1820"/>
    </location>
</feature>
<evidence type="ECO:0000256" key="10">
    <source>
        <dbReference type="SAM" id="Coils"/>
    </source>
</evidence>
<evidence type="ECO:0000256" key="5">
    <source>
        <dbReference type="ARBA" id="ARBA00022553"/>
    </source>
</evidence>
<feature type="compositionally biased region" description="Polar residues" evidence="11">
    <location>
        <begin position="1259"/>
        <end position="1275"/>
    </location>
</feature>
<dbReference type="GO" id="GO:0051015">
    <property type="term" value="F:actin filament binding"/>
    <property type="evidence" value="ECO:0007669"/>
    <property type="project" value="InterPro"/>
</dbReference>
<evidence type="ECO:0000313" key="15">
    <source>
        <dbReference type="Ensembl" id="ENSAOCP00000029801.2"/>
    </source>
</evidence>
<dbReference type="Pfam" id="PF08687">
    <property type="entry name" value="ASD2"/>
    <property type="match status" value="1"/>
</dbReference>
<keyword evidence="4" id="KW-0963">Cytoplasm</keyword>
<evidence type="ECO:0000256" key="4">
    <source>
        <dbReference type="ARBA" id="ARBA00022490"/>
    </source>
</evidence>
<reference evidence="15 16" key="1">
    <citation type="submission" date="2022-01" db="EMBL/GenBank/DDBJ databases">
        <title>A chromosome-scale genome assembly of the false clownfish, Amphiprion ocellaris.</title>
        <authorList>
            <person name="Ryu T."/>
        </authorList>
    </citation>
    <scope>NUCLEOTIDE SEQUENCE [LARGE SCALE GENOMIC DNA]</scope>
</reference>
<dbReference type="Pfam" id="PF00595">
    <property type="entry name" value="PDZ"/>
    <property type="match status" value="1"/>
</dbReference>
<feature type="region of interest" description="Disordered" evidence="11">
    <location>
        <begin position="721"/>
        <end position="797"/>
    </location>
</feature>
<feature type="compositionally biased region" description="Low complexity" evidence="11">
    <location>
        <begin position="245"/>
        <end position="259"/>
    </location>
</feature>
<feature type="compositionally biased region" description="Low complexity" evidence="11">
    <location>
        <begin position="533"/>
        <end position="545"/>
    </location>
</feature>
<evidence type="ECO:0000313" key="16">
    <source>
        <dbReference type="Proteomes" id="UP001501940"/>
    </source>
</evidence>
<feature type="compositionally biased region" description="Low complexity" evidence="11">
    <location>
        <begin position="777"/>
        <end position="791"/>
    </location>
</feature>
<feature type="compositionally biased region" description="Basic and acidic residues" evidence="11">
    <location>
        <begin position="1527"/>
        <end position="1540"/>
    </location>
</feature>
<dbReference type="GO" id="GO:0007015">
    <property type="term" value="P:actin filament organization"/>
    <property type="evidence" value="ECO:0007669"/>
    <property type="project" value="TreeGrafter"/>
</dbReference>
<evidence type="ECO:0000256" key="2">
    <source>
        <dbReference type="ARBA" id="ARBA00006469"/>
    </source>
</evidence>
<dbReference type="Gene3D" id="6.10.250.3120">
    <property type="match status" value="1"/>
</dbReference>
<dbReference type="Pfam" id="PF08688">
    <property type="entry name" value="ASD1"/>
    <property type="match status" value="1"/>
</dbReference>
<feature type="compositionally biased region" description="Low complexity" evidence="11">
    <location>
        <begin position="1354"/>
        <end position="1367"/>
    </location>
</feature>
<feature type="compositionally biased region" description="Polar residues" evidence="11">
    <location>
        <begin position="272"/>
        <end position="288"/>
    </location>
</feature>
<feature type="domain" description="PDZ" evidence="12">
    <location>
        <begin position="26"/>
        <end position="111"/>
    </location>
</feature>
<feature type="compositionally biased region" description="Polar residues" evidence="11">
    <location>
        <begin position="945"/>
        <end position="956"/>
    </location>
</feature>
<feature type="region of interest" description="Disordered" evidence="11">
    <location>
        <begin position="118"/>
        <end position="196"/>
    </location>
</feature>
<dbReference type="PROSITE" id="PS51306">
    <property type="entry name" value="ASD1"/>
    <property type="match status" value="1"/>
</dbReference>
<feature type="region of interest" description="Disordered" evidence="11">
    <location>
        <begin position="1244"/>
        <end position="1299"/>
    </location>
</feature>
<feature type="coiled-coil region" evidence="10">
    <location>
        <begin position="1907"/>
        <end position="1934"/>
    </location>
</feature>
<proteinExistence type="inferred from homology"/>
<feature type="compositionally biased region" description="Basic and acidic residues" evidence="11">
    <location>
        <begin position="599"/>
        <end position="612"/>
    </location>
</feature>
<keyword evidence="7 9" id="KW-0009">Actin-binding</keyword>
<evidence type="ECO:0000256" key="11">
    <source>
        <dbReference type="SAM" id="MobiDB-lite"/>
    </source>
</evidence>
<feature type="compositionally biased region" description="Pro residues" evidence="11">
    <location>
        <begin position="124"/>
        <end position="138"/>
    </location>
</feature>
<dbReference type="OMA" id="PFCKERS"/>
<feature type="compositionally biased region" description="Polar residues" evidence="11">
    <location>
        <begin position="314"/>
        <end position="328"/>
    </location>
</feature>
<dbReference type="GO" id="GO:0005874">
    <property type="term" value="C:microtubule"/>
    <property type="evidence" value="ECO:0007669"/>
    <property type="project" value="UniProtKB-KW"/>
</dbReference>
<dbReference type="GeneTree" id="ENSGT00940000157778"/>
<feature type="compositionally biased region" description="Pro residues" evidence="11">
    <location>
        <begin position="1088"/>
        <end position="1101"/>
    </location>
</feature>
<dbReference type="PROSITE" id="PS50106">
    <property type="entry name" value="PDZ"/>
    <property type="match status" value="1"/>
</dbReference>
<feature type="region of interest" description="Disordered" evidence="11">
    <location>
        <begin position="1312"/>
        <end position="1394"/>
    </location>
</feature>
<feature type="compositionally biased region" description="Polar residues" evidence="11">
    <location>
        <begin position="1780"/>
        <end position="1790"/>
    </location>
</feature>
<dbReference type="Ensembl" id="ENSAOCT00000024254.2">
    <property type="protein sequence ID" value="ENSAOCP00000029801.2"/>
    <property type="gene ID" value="ENSAOCG00000020330.2"/>
</dbReference>
<feature type="compositionally biased region" description="Polar residues" evidence="11">
    <location>
        <begin position="1675"/>
        <end position="1692"/>
    </location>
</feature>
<feature type="domain" description="ASD1" evidence="13">
    <location>
        <begin position="994"/>
        <end position="1132"/>
    </location>
</feature>
<feature type="region of interest" description="Disordered" evidence="11">
    <location>
        <begin position="834"/>
        <end position="856"/>
    </location>
</feature>
<feature type="region of interest" description="Disordered" evidence="11">
    <location>
        <begin position="1644"/>
        <end position="1715"/>
    </location>
</feature>
<dbReference type="Proteomes" id="UP001501940">
    <property type="component" value="Chromosome 17"/>
</dbReference>
<feature type="compositionally biased region" description="Basic and acidic residues" evidence="11">
    <location>
        <begin position="1325"/>
        <end position="1335"/>
    </location>
</feature>
<feature type="compositionally biased region" description="Polar residues" evidence="11">
    <location>
        <begin position="721"/>
        <end position="731"/>
    </location>
</feature>
<evidence type="ECO:0000256" key="1">
    <source>
        <dbReference type="ARBA" id="ARBA00004245"/>
    </source>
</evidence>
<reference evidence="15" key="2">
    <citation type="submission" date="2025-08" db="UniProtKB">
        <authorList>
            <consortium name="Ensembl"/>
        </authorList>
    </citation>
    <scope>IDENTIFICATION</scope>
</reference>
<keyword evidence="16" id="KW-1185">Reference proteome</keyword>
<feature type="region of interest" description="Disordered" evidence="11">
    <location>
        <begin position="217"/>
        <end position="292"/>
    </location>
</feature>
<feature type="compositionally biased region" description="Basic and acidic residues" evidence="11">
    <location>
        <begin position="958"/>
        <end position="970"/>
    </location>
</feature>
<feature type="compositionally biased region" description="Basic and acidic residues" evidence="11">
    <location>
        <begin position="906"/>
        <end position="916"/>
    </location>
</feature>
<evidence type="ECO:0000256" key="8">
    <source>
        <dbReference type="ARBA" id="ARBA00023212"/>
    </source>
</evidence>
<dbReference type="PANTHER" id="PTHR15012">
    <property type="entry name" value="APICAL PROTEIN/SHROOM-RELATED"/>
    <property type="match status" value="1"/>
</dbReference>
<evidence type="ECO:0000259" key="14">
    <source>
        <dbReference type="PROSITE" id="PS51307"/>
    </source>
</evidence>
<evidence type="ECO:0000256" key="9">
    <source>
        <dbReference type="PROSITE-ProRule" id="PRU00637"/>
    </source>
</evidence>
<dbReference type="Gene3D" id="2.30.42.10">
    <property type="match status" value="1"/>
</dbReference>
<evidence type="ECO:0008006" key="17">
    <source>
        <dbReference type="Google" id="ProtNLM"/>
    </source>
</evidence>
<feature type="domain" description="ASD2" evidence="14">
    <location>
        <begin position="1721"/>
        <end position="2004"/>
    </location>
</feature>
<dbReference type="SMART" id="SM00228">
    <property type="entry name" value="PDZ"/>
    <property type="match status" value="1"/>
</dbReference>
<feature type="region of interest" description="Disordered" evidence="11">
    <location>
        <begin position="870"/>
        <end position="970"/>
    </location>
</feature>
<feature type="coiled-coil region" evidence="10">
    <location>
        <begin position="1829"/>
        <end position="1856"/>
    </location>
</feature>
<keyword evidence="10" id="KW-0175">Coiled coil</keyword>
<dbReference type="InterPro" id="IPR014800">
    <property type="entry name" value="ASD1_dom"/>
</dbReference>
<comment type="subcellular location">
    <subcellularLocation>
        <location evidence="1">Cytoplasm</location>
        <location evidence="1">Cytoskeleton</location>
    </subcellularLocation>
</comment>
<dbReference type="InterPro" id="IPR001478">
    <property type="entry name" value="PDZ"/>
</dbReference>
<feature type="compositionally biased region" description="Polar residues" evidence="11">
    <location>
        <begin position="1379"/>
        <end position="1391"/>
    </location>
</feature>
<feature type="region of interest" description="Disordered" evidence="11">
    <location>
        <begin position="1008"/>
        <end position="1103"/>
    </location>
</feature>
<gene>
    <name evidence="15" type="primary">SHROOM3</name>
</gene>
<evidence type="ECO:0000259" key="13">
    <source>
        <dbReference type="PROSITE" id="PS51306"/>
    </source>
</evidence>
<evidence type="ECO:0000259" key="12">
    <source>
        <dbReference type="PROSITE" id="PS50106"/>
    </source>
</evidence>
<evidence type="ECO:0000256" key="7">
    <source>
        <dbReference type="ARBA" id="ARBA00023203"/>
    </source>
</evidence>
<dbReference type="CDD" id="cd06750">
    <property type="entry name" value="PDZ_shroom2_3_4-like"/>
    <property type="match status" value="1"/>
</dbReference>
<feature type="region of interest" description="Disordered" evidence="11">
    <location>
        <begin position="1"/>
        <end position="21"/>
    </location>
</feature>
<accession>A0A3Q1DEE8</accession>
<dbReference type="GeneID" id="111565675"/>
<feature type="compositionally biased region" description="Basic and acidic residues" evidence="11">
    <location>
        <begin position="1190"/>
        <end position="1202"/>
    </location>
</feature>
<organism evidence="15 16">
    <name type="scientific">Amphiprion ocellaris</name>
    <name type="common">Clown anemonefish</name>
    <dbReference type="NCBI Taxonomy" id="80972"/>
    <lineage>
        <taxon>Eukaryota</taxon>
        <taxon>Metazoa</taxon>
        <taxon>Chordata</taxon>
        <taxon>Craniata</taxon>
        <taxon>Vertebrata</taxon>
        <taxon>Euteleostomi</taxon>
        <taxon>Actinopterygii</taxon>
        <taxon>Neopterygii</taxon>
        <taxon>Teleostei</taxon>
        <taxon>Neoteleostei</taxon>
        <taxon>Acanthomorphata</taxon>
        <taxon>Ovalentaria</taxon>
        <taxon>Pomacentridae</taxon>
        <taxon>Amphiprion</taxon>
    </lineage>
</organism>
<feature type="region of interest" description="Disordered" evidence="11">
    <location>
        <begin position="313"/>
        <end position="339"/>
    </location>
</feature>
<dbReference type="SUPFAM" id="SSF50156">
    <property type="entry name" value="PDZ domain-like"/>
    <property type="match status" value="1"/>
</dbReference>
<dbReference type="GO" id="GO:0043296">
    <property type="term" value="C:apical junction complex"/>
    <property type="evidence" value="ECO:0007669"/>
    <property type="project" value="TreeGrafter"/>
</dbReference>
<feature type="compositionally biased region" description="Low complexity" evidence="11">
    <location>
        <begin position="394"/>
        <end position="412"/>
    </location>
</feature>
<feature type="region of interest" description="Disordered" evidence="11">
    <location>
        <begin position="1515"/>
        <end position="1603"/>
    </location>
</feature>
<dbReference type="InterPro" id="IPR014799">
    <property type="entry name" value="ASD2_dom"/>
</dbReference>
<dbReference type="GO" id="GO:0016324">
    <property type="term" value="C:apical plasma membrane"/>
    <property type="evidence" value="ECO:0007669"/>
    <property type="project" value="TreeGrafter"/>
</dbReference>
<reference evidence="15" key="3">
    <citation type="submission" date="2025-09" db="UniProtKB">
        <authorList>
            <consortium name="Ensembl"/>
        </authorList>
    </citation>
    <scope>IDENTIFICATION</scope>
</reference>
<feature type="compositionally biased region" description="Polar residues" evidence="11">
    <location>
        <begin position="748"/>
        <end position="758"/>
    </location>
</feature>
<feature type="region of interest" description="Disordered" evidence="11">
    <location>
        <begin position="440"/>
        <end position="707"/>
    </location>
</feature>
<feature type="compositionally biased region" description="Basic and acidic residues" evidence="11">
    <location>
        <begin position="644"/>
        <end position="656"/>
    </location>
</feature>
<dbReference type="GO" id="GO:0030864">
    <property type="term" value="C:cortical actin cytoskeleton"/>
    <property type="evidence" value="ECO:0007669"/>
    <property type="project" value="TreeGrafter"/>
</dbReference>
<protein>
    <recommendedName>
        <fullName evidence="17">PDZ domain-containing protein</fullName>
    </recommendedName>
</protein>
<keyword evidence="5" id="KW-0597">Phosphoprotein</keyword>
<dbReference type="GO" id="GO:0005912">
    <property type="term" value="C:adherens junction"/>
    <property type="evidence" value="ECO:0007669"/>
    <property type="project" value="TreeGrafter"/>
</dbReference>
<dbReference type="STRING" id="80972.ENSAOCP00000029801"/>
<dbReference type="FunFam" id="2.30.42.10:FF:000100">
    <property type="entry name" value="Shroom family member 2"/>
    <property type="match status" value="1"/>
</dbReference>
<feature type="compositionally biased region" description="Low complexity" evidence="11">
    <location>
        <begin position="1704"/>
        <end position="1715"/>
    </location>
</feature>
<feature type="compositionally biased region" description="Basic and acidic residues" evidence="11">
    <location>
        <begin position="1461"/>
        <end position="1473"/>
    </location>
</feature>
<dbReference type="RefSeq" id="XP_023121623.2">
    <property type="nucleotide sequence ID" value="XM_023265855.3"/>
</dbReference>
<dbReference type="InterPro" id="IPR036034">
    <property type="entry name" value="PDZ_sf"/>
</dbReference>
<dbReference type="InterPro" id="IPR027685">
    <property type="entry name" value="Shroom_fam"/>
</dbReference>
<feature type="compositionally biased region" description="Low complexity" evidence="11">
    <location>
        <begin position="139"/>
        <end position="154"/>
    </location>
</feature>
<dbReference type="PROSITE" id="PS51307">
    <property type="entry name" value="ASD2"/>
    <property type="match status" value="1"/>
</dbReference>
<feature type="compositionally biased region" description="Low complexity" evidence="11">
    <location>
        <begin position="623"/>
        <end position="641"/>
    </location>
</feature>
<keyword evidence="8" id="KW-0206">Cytoskeleton</keyword>
<feature type="compositionally biased region" description="Polar residues" evidence="11">
    <location>
        <begin position="674"/>
        <end position="692"/>
    </location>
</feature>
<dbReference type="PANTHER" id="PTHR15012:SF33">
    <property type="entry name" value="PROTEIN SHROOM3"/>
    <property type="match status" value="1"/>
</dbReference>
<feature type="region of interest" description="Disordered" evidence="11">
    <location>
        <begin position="1190"/>
        <end position="1221"/>
    </location>
</feature>
<feature type="region of interest" description="Disordered" evidence="11">
    <location>
        <begin position="1445"/>
        <end position="1478"/>
    </location>
</feature>
<evidence type="ECO:0000256" key="6">
    <source>
        <dbReference type="ARBA" id="ARBA00022701"/>
    </source>
</evidence>
<evidence type="ECO:0000256" key="3">
    <source>
        <dbReference type="ARBA" id="ARBA00022473"/>
    </source>
</evidence>
<comment type="similarity">
    <text evidence="2">Belongs to the shroom family.</text>
</comment>